<evidence type="ECO:0000256" key="2">
    <source>
        <dbReference type="ARBA" id="ARBA00022448"/>
    </source>
</evidence>
<dbReference type="Pfam" id="PF00424">
    <property type="entry name" value="REV"/>
    <property type="match status" value="1"/>
</dbReference>
<organism evidence="9">
    <name type="scientific">Simian immunodeficiency virus</name>
    <name type="common">SIV</name>
    <dbReference type="NCBI Taxonomy" id="11723"/>
    <lineage>
        <taxon>Viruses</taxon>
        <taxon>Riboviria</taxon>
        <taxon>Pararnavirae</taxon>
        <taxon>Artverviricota</taxon>
        <taxon>Revtraviricetes</taxon>
        <taxon>Ortervirales</taxon>
        <taxon>Retroviridae</taxon>
        <taxon>Orthoretrovirinae</taxon>
        <taxon>Lentivirus</taxon>
        <taxon>Lentivirus simimdef</taxon>
    </lineage>
</organism>
<dbReference type="GO" id="GO:0030430">
    <property type="term" value="C:host cell cytoplasm"/>
    <property type="evidence" value="ECO:0007669"/>
    <property type="project" value="UniProtKB-SubCell"/>
</dbReference>
<evidence type="ECO:0000256" key="7">
    <source>
        <dbReference type="ARBA" id="ARBA00031496"/>
    </source>
</evidence>
<evidence type="ECO:0000256" key="5">
    <source>
        <dbReference type="ARBA" id="ARBA00022884"/>
    </source>
</evidence>
<comment type="subunit">
    <text evidence="8">Homomultimer; when bound to the RRE. Multimeric assembly is essential for activity.</text>
</comment>
<name>Q70IG9_SIV</name>
<sequence>MAGLQERDQELVKAVRLIKKLYPYPTPEGSKSARRRRRRKWRRQQAQVVAISERILEYHLGRSLTAADVELPDLEKLSVSD</sequence>
<keyword evidence="4 8" id="KW-0509">mRNA transport</keyword>
<protein>
    <recommendedName>
        <fullName evidence="1 8">Protein Rev</fullName>
    </recommendedName>
    <alternativeName>
        <fullName evidence="7 8">Regulator of expression of viral proteins</fullName>
    </alternativeName>
</protein>
<comment type="function">
    <text evidence="8">Escorts unspliced or incompletely spliced viral pre-mRNAs (late transcripts) out of the nucleus of infected cells. These pre-mRNAs carry a recognition sequence called Rev responsive element (RRE) located in the env gene, that is not present in fully spliced viral mRNAs (early transcripts). This function is essential since most viral proteins are translated from unspliced or partially spliced pre-mRNAs which cannot exit the nucleus by the pathway used by fully processed cellular mRNAs.</text>
</comment>
<organismHost>
    <name type="scientific">Cercopithecidae</name>
    <name type="common">Old World monkeys</name>
    <dbReference type="NCBI Taxonomy" id="9527"/>
</organismHost>
<evidence type="ECO:0000256" key="4">
    <source>
        <dbReference type="ARBA" id="ARBA00022816"/>
    </source>
</evidence>
<dbReference type="GO" id="GO:0044196">
    <property type="term" value="C:host cell nucleolus"/>
    <property type="evidence" value="ECO:0007669"/>
    <property type="project" value="UniProtKB-SubCell"/>
</dbReference>
<dbReference type="Gene3D" id="6.10.140.630">
    <property type="match status" value="1"/>
</dbReference>
<proteinExistence type="predicted"/>
<evidence type="ECO:0000256" key="8">
    <source>
        <dbReference type="RuleBase" id="RU364044"/>
    </source>
</evidence>
<keyword evidence="2 8" id="KW-0813">Transport</keyword>
<dbReference type="GO" id="GO:0003700">
    <property type="term" value="F:DNA-binding transcription factor activity"/>
    <property type="evidence" value="ECO:0007669"/>
    <property type="project" value="InterPro"/>
</dbReference>
<dbReference type="InterPro" id="IPR000625">
    <property type="entry name" value="REV_protein"/>
</dbReference>
<keyword evidence="5 8" id="KW-0694">RNA-binding</keyword>
<dbReference type="EMBL" id="AJ580407">
    <property type="protein sequence ID" value="CAE46403.1"/>
    <property type="molecule type" value="Genomic_RNA"/>
</dbReference>
<reference evidence="9" key="1">
    <citation type="journal article" date="2005" name="J. Virol.">
        <title>Characterization of a novel vpu-harboring simian immunodeficiency virus from a Dent's Mona monkey (Cercopithecus mona denti).</title>
        <authorList>
            <person name="Dazza M.C."/>
            <person name="Ekwalanga M."/>
            <person name="Nende M."/>
            <person name="Shamamba K.B."/>
            <person name="Bitshi P."/>
            <person name="Paraskevis D."/>
            <person name="Saragosti S."/>
        </authorList>
    </citation>
    <scope>NUCLEOTIDE SEQUENCE</scope>
</reference>
<accession>Q70IG9</accession>
<evidence type="ECO:0000313" key="9">
    <source>
        <dbReference type="EMBL" id="CAE46403.1"/>
    </source>
</evidence>
<organismHost>
    <name type="scientific">Pan troglodytes</name>
    <name type="common">Chimpanzee</name>
    <dbReference type="NCBI Taxonomy" id="9598"/>
</organismHost>
<evidence type="ECO:0000256" key="3">
    <source>
        <dbReference type="ARBA" id="ARBA00022562"/>
    </source>
</evidence>
<evidence type="ECO:0000256" key="6">
    <source>
        <dbReference type="ARBA" id="ARBA00023200"/>
    </source>
</evidence>
<evidence type="ECO:0000256" key="1">
    <source>
        <dbReference type="ARBA" id="ARBA00020269"/>
    </source>
</evidence>
<keyword evidence="6 8" id="KW-1035">Host cytoplasm</keyword>
<dbReference type="GO" id="GO:0003723">
    <property type="term" value="F:RNA binding"/>
    <property type="evidence" value="ECO:0007669"/>
    <property type="project" value="UniProtKB-KW"/>
</dbReference>
<comment type="subcellular location">
    <subcellularLocation>
        <location evidence="8">Host cytoplasm</location>
    </subcellularLocation>
    <subcellularLocation>
        <location evidence="8">Host nucleus</location>
        <location evidence="8">Host nucleolus</location>
    </subcellularLocation>
</comment>
<dbReference type="GO" id="GO:0051028">
    <property type="term" value="P:mRNA transport"/>
    <property type="evidence" value="ECO:0007669"/>
    <property type="project" value="UniProtKB-KW"/>
</dbReference>
<gene>
    <name evidence="8 9" type="primary">rev</name>
</gene>
<keyword evidence="3 8" id="KW-1048">Host nucleus</keyword>